<accession>A0A1X7TTR3</accession>
<dbReference type="InParanoid" id="A0A1X7TTR3"/>
<dbReference type="AlphaFoldDB" id="A0A1X7TTR3"/>
<feature type="region of interest" description="Disordered" evidence="1">
    <location>
        <begin position="34"/>
        <end position="64"/>
    </location>
</feature>
<proteinExistence type="predicted"/>
<reference evidence="2" key="1">
    <citation type="submission" date="2017-05" db="UniProtKB">
        <authorList>
            <consortium name="EnsemblMetazoa"/>
        </authorList>
    </citation>
    <scope>IDENTIFICATION</scope>
</reference>
<organism evidence="2">
    <name type="scientific">Amphimedon queenslandica</name>
    <name type="common">Sponge</name>
    <dbReference type="NCBI Taxonomy" id="400682"/>
    <lineage>
        <taxon>Eukaryota</taxon>
        <taxon>Metazoa</taxon>
        <taxon>Porifera</taxon>
        <taxon>Demospongiae</taxon>
        <taxon>Heteroscleromorpha</taxon>
        <taxon>Haplosclerida</taxon>
        <taxon>Niphatidae</taxon>
        <taxon>Amphimedon</taxon>
    </lineage>
</organism>
<sequence length="64" mass="7279">MAVANEAELFVEEVMEEATETTGSTEVQDTLEVTTIGKGQKQTRNRDKWKSKYARKTGRKEEIT</sequence>
<protein>
    <submittedName>
        <fullName evidence="2">Uncharacterized protein</fullName>
    </submittedName>
</protein>
<evidence type="ECO:0000313" key="2">
    <source>
        <dbReference type="EnsemblMetazoa" id="Aqu2.1.18569_001"/>
    </source>
</evidence>
<dbReference type="EnsemblMetazoa" id="Aqu2.1.18569_001">
    <property type="protein sequence ID" value="Aqu2.1.18569_001"/>
    <property type="gene ID" value="Aqu2.1.18569"/>
</dbReference>
<name>A0A1X7TTR3_AMPQE</name>
<evidence type="ECO:0000256" key="1">
    <source>
        <dbReference type="SAM" id="MobiDB-lite"/>
    </source>
</evidence>